<feature type="compositionally biased region" description="Basic and acidic residues" evidence="1">
    <location>
        <begin position="186"/>
        <end position="195"/>
    </location>
</feature>
<reference evidence="2 3" key="1">
    <citation type="submission" date="2023-08" db="EMBL/GenBank/DDBJ databases">
        <title>Implementing the SeqCode for naming new Mesorhizobium species isolated from Vachellia karroo root nodules.</title>
        <authorList>
            <person name="Van Lill M."/>
        </authorList>
    </citation>
    <scope>NUCLEOTIDE SEQUENCE [LARGE SCALE GENOMIC DNA]</scope>
    <source>
        <strain evidence="2 3">VK24D</strain>
    </source>
</reference>
<proteinExistence type="predicted"/>
<name>A0ABU4Y887_9HYPH</name>
<sequence>MKRGAIRYWTTEKERQDLHERSLENIRKRSRMERVRKLPAELAHLDLDDIPPGVGEKFDCRAEIRRRAQVEEIVAAVAAGIPVPKWLNRRRLRLKIDEAVRHYRAIAELEGRQSRDARKKLLERHLAWARKYDDLAAMAGDERKWLAEQLGSAYDPSAYDPPGETDLAKAVKAYGERLQRVRDTFWPEKQPESEKIPPGLESAPRSLNPGESSLDWLIRKLAHVFEHFFRMDARQGLGVSQWKRKDGTIGYGRLKETPCETFVLAVLKEAGIEVARATVRRALKGPARRKNTGAKRAKK</sequence>
<evidence type="ECO:0000313" key="2">
    <source>
        <dbReference type="EMBL" id="MDX8483154.1"/>
    </source>
</evidence>
<evidence type="ECO:0000256" key="1">
    <source>
        <dbReference type="SAM" id="MobiDB-lite"/>
    </source>
</evidence>
<accession>A0ABU4Y887</accession>
<dbReference type="EMBL" id="JAVIIW010000070">
    <property type="protein sequence ID" value="MDX8483154.1"/>
    <property type="molecule type" value="Genomic_DNA"/>
</dbReference>
<keyword evidence="3" id="KW-1185">Reference proteome</keyword>
<comment type="caution">
    <text evidence="2">The sequence shown here is derived from an EMBL/GenBank/DDBJ whole genome shotgun (WGS) entry which is preliminary data.</text>
</comment>
<organism evidence="2 3">
    <name type="scientific">Mesorhizobium album</name>
    <dbReference type="NCBI Taxonomy" id="3072314"/>
    <lineage>
        <taxon>Bacteria</taxon>
        <taxon>Pseudomonadati</taxon>
        <taxon>Pseudomonadota</taxon>
        <taxon>Alphaproteobacteria</taxon>
        <taxon>Hyphomicrobiales</taxon>
        <taxon>Phyllobacteriaceae</taxon>
        <taxon>Mesorhizobium</taxon>
    </lineage>
</organism>
<gene>
    <name evidence="2" type="ORF">RFN28_32585</name>
</gene>
<dbReference type="Proteomes" id="UP001287059">
    <property type="component" value="Unassembled WGS sequence"/>
</dbReference>
<feature type="region of interest" description="Disordered" evidence="1">
    <location>
        <begin position="186"/>
        <end position="207"/>
    </location>
</feature>
<evidence type="ECO:0000313" key="3">
    <source>
        <dbReference type="Proteomes" id="UP001287059"/>
    </source>
</evidence>
<protein>
    <submittedName>
        <fullName evidence="2">Uncharacterized protein</fullName>
    </submittedName>
</protein>
<dbReference type="RefSeq" id="WP_320291263.1">
    <property type="nucleotide sequence ID" value="NZ_JAVIIW010000070.1"/>
</dbReference>